<gene>
    <name evidence="3" type="ORF">FSB_LOCUS8731</name>
</gene>
<proteinExistence type="predicted"/>
<feature type="domain" description="PB1-like" evidence="2">
    <location>
        <begin position="7"/>
        <end position="106"/>
    </location>
</feature>
<name>A0A2N9F1V5_FAGSY</name>
<dbReference type="InterPro" id="IPR058594">
    <property type="entry name" value="PB1-like_dom_pln"/>
</dbReference>
<dbReference type="Pfam" id="PF26130">
    <property type="entry name" value="PB1-like"/>
    <property type="match status" value="1"/>
</dbReference>
<evidence type="ECO:0000259" key="2">
    <source>
        <dbReference type="Pfam" id="PF26130"/>
    </source>
</evidence>
<dbReference type="EMBL" id="OIVN01000475">
    <property type="protein sequence ID" value="SPC80849.1"/>
    <property type="molecule type" value="Genomic_DNA"/>
</dbReference>
<dbReference type="AlphaFoldDB" id="A0A2N9F1V5"/>
<evidence type="ECO:0000256" key="1">
    <source>
        <dbReference type="SAM" id="MobiDB-lite"/>
    </source>
</evidence>
<reference evidence="3" key="1">
    <citation type="submission" date="2018-02" db="EMBL/GenBank/DDBJ databases">
        <authorList>
            <person name="Cohen D.B."/>
            <person name="Kent A.D."/>
        </authorList>
    </citation>
    <scope>NUCLEOTIDE SEQUENCE</scope>
</reference>
<feature type="compositionally biased region" description="Basic and acidic residues" evidence="1">
    <location>
        <begin position="136"/>
        <end position="179"/>
    </location>
</feature>
<feature type="region of interest" description="Disordered" evidence="1">
    <location>
        <begin position="129"/>
        <end position="264"/>
    </location>
</feature>
<protein>
    <recommendedName>
        <fullName evidence="2">PB1-like domain-containing protein</fullName>
    </recommendedName>
</protein>
<sequence length="264" mass="29918">MYDENPSFDIILHHGGFFTVKDKLRVYLGGQECFIKKNDLDKWSVFELHDNCKELDVCNVIQFYYCIPGINLNDGLNYLRTNDDTRRFLEYAFIAPKNVIHVYVEHEEVAPLDMISGLVPMLECNQVEGNEDDVDDRDKNKDGCLDKETTKADAKKAVSKEGRKEKTGNQPVVEKERMTKMKTVNENGYDKNSAGYGDDKCVDDDEDHDKDGEDEEDGDGEDEGAGSYAGRGHFNRGYVGDRPHKRPPIPTLASPRGVQEDPLN</sequence>
<feature type="compositionally biased region" description="Acidic residues" evidence="1">
    <location>
        <begin position="201"/>
        <end position="224"/>
    </location>
</feature>
<organism evidence="3">
    <name type="scientific">Fagus sylvatica</name>
    <name type="common">Beechnut</name>
    <dbReference type="NCBI Taxonomy" id="28930"/>
    <lineage>
        <taxon>Eukaryota</taxon>
        <taxon>Viridiplantae</taxon>
        <taxon>Streptophyta</taxon>
        <taxon>Embryophyta</taxon>
        <taxon>Tracheophyta</taxon>
        <taxon>Spermatophyta</taxon>
        <taxon>Magnoliopsida</taxon>
        <taxon>eudicotyledons</taxon>
        <taxon>Gunneridae</taxon>
        <taxon>Pentapetalae</taxon>
        <taxon>rosids</taxon>
        <taxon>fabids</taxon>
        <taxon>Fagales</taxon>
        <taxon>Fagaceae</taxon>
        <taxon>Fagus</taxon>
    </lineage>
</organism>
<evidence type="ECO:0000313" key="3">
    <source>
        <dbReference type="EMBL" id="SPC80849.1"/>
    </source>
</evidence>
<accession>A0A2N9F1V5</accession>